<evidence type="ECO:0000313" key="7">
    <source>
        <dbReference type="EMBL" id="MEM5343614.1"/>
    </source>
</evidence>
<dbReference type="Pfam" id="PF04011">
    <property type="entry name" value="LemA"/>
    <property type="match status" value="1"/>
</dbReference>
<evidence type="ECO:0000256" key="3">
    <source>
        <dbReference type="ARBA" id="ARBA00022692"/>
    </source>
</evidence>
<feature type="region of interest" description="Disordered" evidence="6">
    <location>
        <begin position="189"/>
        <end position="213"/>
    </location>
</feature>
<dbReference type="PANTHER" id="PTHR34478">
    <property type="entry name" value="PROTEIN LEMA"/>
    <property type="match status" value="1"/>
</dbReference>
<dbReference type="PANTHER" id="PTHR34478:SF2">
    <property type="entry name" value="MEMBRANE PROTEIN"/>
    <property type="match status" value="1"/>
</dbReference>
<evidence type="ECO:0000256" key="5">
    <source>
        <dbReference type="ARBA" id="ARBA00023136"/>
    </source>
</evidence>
<accession>A0ABU9R996</accession>
<protein>
    <submittedName>
        <fullName evidence="7">LemA family protein</fullName>
    </submittedName>
</protein>
<reference evidence="7 8" key="1">
    <citation type="submission" date="2024-01" db="EMBL/GenBank/DDBJ databases">
        <title>The diversity of rhizobia nodulating Mimosa spp. in eleven states of Brazil covering several biomes is determined by host plant, location, and edaphic factors.</title>
        <authorList>
            <person name="Rouws L."/>
            <person name="Barauna A."/>
            <person name="Beukes C."/>
            <person name="De Faria S.M."/>
            <person name="Gross E."/>
            <person name="Dos Reis Junior F.B."/>
            <person name="Simon M."/>
            <person name="Maluk M."/>
            <person name="Odee D.W."/>
            <person name="Kenicer G."/>
            <person name="Young J.P.W."/>
            <person name="Reis V.M."/>
            <person name="Zilli J."/>
            <person name="James E.K."/>
        </authorList>
    </citation>
    <scope>NUCLEOTIDE SEQUENCE [LARGE SCALE GENOMIC DNA]</scope>
    <source>
        <strain evidence="7 8">JPY530</strain>
    </source>
</reference>
<dbReference type="Proteomes" id="UP001481677">
    <property type="component" value="Unassembled WGS sequence"/>
</dbReference>
<proteinExistence type="inferred from homology"/>
<evidence type="ECO:0000313" key="8">
    <source>
        <dbReference type="Proteomes" id="UP001481677"/>
    </source>
</evidence>
<comment type="caution">
    <text evidence="7">The sequence shown here is derived from an EMBL/GenBank/DDBJ whole genome shotgun (WGS) entry which is preliminary data.</text>
</comment>
<gene>
    <name evidence="7" type="ORF">V4C56_28820</name>
</gene>
<dbReference type="EMBL" id="JAZHGA010000025">
    <property type="protein sequence ID" value="MEM5343614.1"/>
    <property type="molecule type" value="Genomic_DNA"/>
</dbReference>
<comment type="subcellular location">
    <subcellularLocation>
        <location evidence="1">Membrane</location>
        <topology evidence="1">Single-pass membrane protein</topology>
    </subcellularLocation>
</comment>
<dbReference type="InterPro" id="IPR007156">
    <property type="entry name" value="MamQ_LemA"/>
</dbReference>
<dbReference type="Gene3D" id="1.20.1440.20">
    <property type="entry name" value="LemA-like domain"/>
    <property type="match status" value="1"/>
</dbReference>
<keyword evidence="4" id="KW-1133">Transmembrane helix</keyword>
<organism evidence="7 8">
    <name type="scientific">Paraburkholderia azotifigens</name>
    <dbReference type="NCBI Taxonomy" id="2057004"/>
    <lineage>
        <taxon>Bacteria</taxon>
        <taxon>Pseudomonadati</taxon>
        <taxon>Pseudomonadota</taxon>
        <taxon>Betaproteobacteria</taxon>
        <taxon>Burkholderiales</taxon>
        <taxon>Burkholderiaceae</taxon>
        <taxon>Paraburkholderia</taxon>
    </lineage>
</organism>
<keyword evidence="8" id="KW-1185">Reference proteome</keyword>
<dbReference type="RefSeq" id="WP_240057314.1">
    <property type="nucleotide sequence ID" value="NZ_JAZHFZ010000027.1"/>
</dbReference>
<comment type="similarity">
    <text evidence="2">Belongs to the LemA family.</text>
</comment>
<sequence length="213" mass="23319">MDLTWSAVDMMKALLIIPVLLALDALTACGVVPSLQADDQVKAAFSDVVVLYDERLALVDETTALARRYLPADASTLKNVADARSAIEALHATPALVGEPALFARFDVAQRQMTEAISQLMIVCESVHRIETAPRFQMLQTRLASSAARIAAARERYDHAALQYNASLHRFPLDLAQALHACQDKPAFSTPDVSPVHRRPRTDFGTLRGSLRV</sequence>
<name>A0ABU9R996_9BURK</name>
<evidence type="ECO:0000256" key="2">
    <source>
        <dbReference type="ARBA" id="ARBA00008854"/>
    </source>
</evidence>
<evidence type="ECO:0000256" key="6">
    <source>
        <dbReference type="SAM" id="MobiDB-lite"/>
    </source>
</evidence>
<dbReference type="InterPro" id="IPR023353">
    <property type="entry name" value="LemA-like_dom_sf"/>
</dbReference>
<evidence type="ECO:0000256" key="1">
    <source>
        <dbReference type="ARBA" id="ARBA00004167"/>
    </source>
</evidence>
<keyword evidence="3" id="KW-0812">Transmembrane</keyword>
<dbReference type="SUPFAM" id="SSF140478">
    <property type="entry name" value="LemA-like"/>
    <property type="match status" value="1"/>
</dbReference>
<keyword evidence="5" id="KW-0472">Membrane</keyword>
<evidence type="ECO:0000256" key="4">
    <source>
        <dbReference type="ARBA" id="ARBA00022989"/>
    </source>
</evidence>